<dbReference type="SUPFAM" id="SSF47781">
    <property type="entry name" value="RuvA domain 2-like"/>
    <property type="match status" value="1"/>
</dbReference>
<dbReference type="FunFam" id="3.40.50.10130:FF:000001">
    <property type="entry name" value="DNA excision repair protein ERCC-1"/>
    <property type="match status" value="1"/>
</dbReference>
<dbReference type="Proteomes" id="UP000033483">
    <property type="component" value="Unassembled WGS sequence"/>
</dbReference>
<feature type="compositionally biased region" description="Polar residues" evidence="7">
    <location>
        <begin position="20"/>
        <end position="30"/>
    </location>
</feature>
<keyword evidence="4" id="KW-0238">DNA-binding</keyword>
<reference evidence="9 10" key="1">
    <citation type="submission" date="2015-03" db="EMBL/GenBank/DDBJ databases">
        <authorList>
            <person name="Radwan O."/>
            <person name="Al-Naeli F.A."/>
            <person name="Rendon G.A."/>
            <person name="Fields C."/>
        </authorList>
    </citation>
    <scope>NUCLEOTIDE SEQUENCE [LARGE SCALE GENOMIC DNA]</scope>
    <source>
        <strain evidence="9">CR-DP1</strain>
    </source>
</reference>
<dbReference type="OrthoDB" id="10262814at2759"/>
<evidence type="ECO:0000313" key="9">
    <source>
        <dbReference type="EMBL" id="KKA28903.1"/>
    </source>
</evidence>
<dbReference type="InterPro" id="IPR047260">
    <property type="entry name" value="ERCC1-like_central_dom"/>
</dbReference>
<dbReference type="GO" id="GO:0006312">
    <property type="term" value="P:mitotic recombination"/>
    <property type="evidence" value="ECO:0007669"/>
    <property type="project" value="TreeGrafter"/>
</dbReference>
<dbReference type="SUPFAM" id="SSF52980">
    <property type="entry name" value="Restriction endonuclease-like"/>
    <property type="match status" value="1"/>
</dbReference>
<dbReference type="GO" id="GO:0000110">
    <property type="term" value="C:nucleotide-excision repair factor 1 complex"/>
    <property type="evidence" value="ECO:0007669"/>
    <property type="project" value="TreeGrafter"/>
</dbReference>
<feature type="compositionally biased region" description="Acidic residues" evidence="7">
    <location>
        <begin position="1"/>
        <end position="10"/>
    </location>
</feature>
<comment type="caution">
    <text evidence="9">The sequence shown here is derived from an EMBL/GenBank/DDBJ whole genome shotgun (WGS) entry which is preliminary data.</text>
</comment>
<dbReference type="NCBIfam" id="TIGR00597">
    <property type="entry name" value="rad10"/>
    <property type="match status" value="1"/>
</dbReference>
<feature type="region of interest" description="Disordered" evidence="7">
    <location>
        <begin position="317"/>
        <end position="352"/>
    </location>
</feature>
<feature type="region of interest" description="Disordered" evidence="7">
    <location>
        <begin position="1"/>
        <end position="70"/>
    </location>
</feature>
<evidence type="ECO:0000256" key="1">
    <source>
        <dbReference type="ARBA" id="ARBA00004123"/>
    </source>
</evidence>
<keyword evidence="5" id="KW-0234">DNA repair</keyword>
<evidence type="ECO:0000256" key="5">
    <source>
        <dbReference type="ARBA" id="ARBA00023204"/>
    </source>
</evidence>
<evidence type="ECO:0000259" key="8">
    <source>
        <dbReference type="Pfam" id="PF03834"/>
    </source>
</evidence>
<comment type="subcellular location">
    <subcellularLocation>
        <location evidence="1">Nucleus</location>
    </subcellularLocation>
</comment>
<evidence type="ECO:0000256" key="6">
    <source>
        <dbReference type="ARBA" id="ARBA00023242"/>
    </source>
</evidence>
<dbReference type="PANTHER" id="PTHR12749">
    <property type="entry name" value="EXCISION REPAIR CROSS-COMPLEMENTING 1 ERCC1"/>
    <property type="match status" value="1"/>
</dbReference>
<evidence type="ECO:0000256" key="7">
    <source>
        <dbReference type="SAM" id="MobiDB-lite"/>
    </source>
</evidence>
<protein>
    <recommendedName>
        <fullName evidence="8">ERCC1-like central domain-containing protein</fullName>
    </recommendedName>
</protein>
<name>A0A0F4ZG75_9PEZI</name>
<dbReference type="InterPro" id="IPR004579">
    <property type="entry name" value="ERCC1/RAD10/SWI10"/>
</dbReference>
<dbReference type="GO" id="GO:0070522">
    <property type="term" value="C:ERCC4-ERCC1 complex"/>
    <property type="evidence" value="ECO:0007669"/>
    <property type="project" value="TreeGrafter"/>
</dbReference>
<dbReference type="GO" id="GO:0003697">
    <property type="term" value="F:single-stranded DNA binding"/>
    <property type="evidence" value="ECO:0007669"/>
    <property type="project" value="TreeGrafter"/>
</dbReference>
<organism evidence="9 10">
    <name type="scientific">Thielaviopsis punctulata</name>
    <dbReference type="NCBI Taxonomy" id="72032"/>
    <lineage>
        <taxon>Eukaryota</taxon>
        <taxon>Fungi</taxon>
        <taxon>Dikarya</taxon>
        <taxon>Ascomycota</taxon>
        <taxon>Pezizomycotina</taxon>
        <taxon>Sordariomycetes</taxon>
        <taxon>Hypocreomycetidae</taxon>
        <taxon>Microascales</taxon>
        <taxon>Ceratocystidaceae</taxon>
        <taxon>Thielaviopsis</taxon>
    </lineage>
</organism>
<evidence type="ECO:0000313" key="10">
    <source>
        <dbReference type="Proteomes" id="UP000033483"/>
    </source>
</evidence>
<dbReference type="GO" id="GO:0070914">
    <property type="term" value="P:UV-damage excision repair"/>
    <property type="evidence" value="ECO:0007669"/>
    <property type="project" value="TreeGrafter"/>
</dbReference>
<dbReference type="Pfam" id="PF03834">
    <property type="entry name" value="Rad10"/>
    <property type="match status" value="1"/>
</dbReference>
<feature type="compositionally biased region" description="Basic and acidic residues" evidence="7">
    <location>
        <begin position="328"/>
        <end position="342"/>
    </location>
</feature>
<keyword evidence="3" id="KW-0227">DNA damage</keyword>
<dbReference type="InterPro" id="IPR010994">
    <property type="entry name" value="RuvA_2-like"/>
</dbReference>
<evidence type="ECO:0000256" key="4">
    <source>
        <dbReference type="ARBA" id="ARBA00023125"/>
    </source>
</evidence>
<feature type="domain" description="ERCC1-like central" evidence="8">
    <location>
        <begin position="80"/>
        <end position="193"/>
    </location>
</feature>
<feature type="compositionally biased region" description="Low complexity" evidence="7">
    <location>
        <begin position="43"/>
        <end position="57"/>
    </location>
</feature>
<accession>A0A0F4ZG75</accession>
<dbReference type="CDD" id="cd22325">
    <property type="entry name" value="ERCC1_C-like"/>
    <property type="match status" value="1"/>
</dbReference>
<dbReference type="PANTHER" id="PTHR12749:SF0">
    <property type="entry name" value="DNA EXCISION REPAIR PROTEIN ERCC-1"/>
    <property type="match status" value="1"/>
</dbReference>
<dbReference type="Gene3D" id="1.10.150.20">
    <property type="entry name" value="5' to 3' exonuclease, C-terminal subdomain"/>
    <property type="match status" value="1"/>
</dbReference>
<dbReference type="InterPro" id="IPR011335">
    <property type="entry name" value="Restrct_endonuc-II-like"/>
</dbReference>
<dbReference type="GO" id="GO:0006302">
    <property type="term" value="P:double-strand break repair"/>
    <property type="evidence" value="ECO:0007669"/>
    <property type="project" value="UniProtKB-ARBA"/>
</dbReference>
<sequence length="362" mass="39437">MADDFDDFPDDLLMQALETPPTQARSSLSGAQPGRVQQPAPQRLSRLGPAASAAAGPVGNKDKVVQPKPQVLPKPSLGSSIIVSMRQKGNPLLSNFKKCPWEYGDIPADYVMGVTTCALFLSLKYHRLHPEYIYKRIQDLQGRYQLRIILALVDITDHHDSLRELSKTSLVNNVTLICCWSAKEAAHYIETYKLSEHSDFTLIKGQKVGNYAERVYNFVTAVPSLNRSEAMSLLLKCGSLRAGVNADADTLSAIGGWGDVKVKRWRETVEEPFRQRKAGKMDILSVPGRTAEESARAAKRAAVLERAVPVGARNGAEHVVAGDGGSETAKKENSVESVREKQQTSSTLSGGVAAALAKLRQS</sequence>
<dbReference type="EMBL" id="LAEV01001101">
    <property type="protein sequence ID" value="KKA28903.1"/>
    <property type="molecule type" value="Genomic_DNA"/>
</dbReference>
<comment type="similarity">
    <text evidence="2">Belongs to the ERCC1/RAD10/SWI10 family.</text>
</comment>
<gene>
    <name evidence="9" type="ORF">TD95_004495</name>
</gene>
<proteinExistence type="inferred from homology"/>
<keyword evidence="6" id="KW-0539">Nucleus</keyword>
<evidence type="ECO:0000256" key="3">
    <source>
        <dbReference type="ARBA" id="ARBA00022763"/>
    </source>
</evidence>
<evidence type="ECO:0000256" key="2">
    <source>
        <dbReference type="ARBA" id="ARBA00008283"/>
    </source>
</evidence>
<dbReference type="Gene3D" id="3.40.50.10130">
    <property type="match status" value="1"/>
</dbReference>
<dbReference type="AlphaFoldDB" id="A0A0F4ZG75"/>
<dbReference type="GO" id="GO:0003684">
    <property type="term" value="F:damaged DNA binding"/>
    <property type="evidence" value="ECO:0007669"/>
    <property type="project" value="InterPro"/>
</dbReference>
<keyword evidence="10" id="KW-1185">Reference proteome</keyword>